<protein>
    <submittedName>
        <fullName evidence="3">GNAT family N-acetyltransferase</fullName>
    </submittedName>
</protein>
<comment type="caution">
    <text evidence="3">The sequence shown here is derived from an EMBL/GenBank/DDBJ whole genome shotgun (WGS) entry which is preliminary data.</text>
</comment>
<dbReference type="SUPFAM" id="SSF55729">
    <property type="entry name" value="Acyl-CoA N-acyltransferases (Nat)"/>
    <property type="match status" value="1"/>
</dbReference>
<gene>
    <name evidence="3" type="ORF">ITX44_29600</name>
</gene>
<keyword evidence="4" id="KW-1185">Reference proteome</keyword>
<proteinExistence type="predicted"/>
<evidence type="ECO:0000259" key="2">
    <source>
        <dbReference type="PROSITE" id="PS51186"/>
    </source>
</evidence>
<feature type="compositionally biased region" description="Basic and acidic residues" evidence="1">
    <location>
        <begin position="179"/>
        <end position="203"/>
    </location>
</feature>
<feature type="domain" description="N-acetyltransferase" evidence="2">
    <location>
        <begin position="1"/>
        <end position="162"/>
    </location>
</feature>
<reference evidence="3 4" key="1">
    <citation type="submission" date="2021-01" db="EMBL/GenBank/DDBJ databases">
        <title>Streptomyces acididurans sp. nov., isolated from a peat swamp forest soil.</title>
        <authorList>
            <person name="Chantavorakit T."/>
            <person name="Duangmal K."/>
        </authorList>
    </citation>
    <scope>NUCLEOTIDE SEQUENCE [LARGE SCALE GENOMIC DNA]</scope>
    <source>
        <strain evidence="3 4">KK5PA1</strain>
    </source>
</reference>
<feature type="region of interest" description="Disordered" evidence="1">
    <location>
        <begin position="163"/>
        <end position="203"/>
    </location>
</feature>
<dbReference type="EMBL" id="JADKYB010000019">
    <property type="protein sequence ID" value="MBM9508635.1"/>
    <property type="molecule type" value="Genomic_DNA"/>
</dbReference>
<dbReference type="CDD" id="cd04301">
    <property type="entry name" value="NAT_SF"/>
    <property type="match status" value="1"/>
</dbReference>
<dbReference type="InterPro" id="IPR016181">
    <property type="entry name" value="Acyl_CoA_acyltransferase"/>
</dbReference>
<evidence type="ECO:0000313" key="3">
    <source>
        <dbReference type="EMBL" id="MBM9508635.1"/>
    </source>
</evidence>
<accession>A0ABS2TZ76</accession>
<evidence type="ECO:0000313" key="4">
    <source>
        <dbReference type="Proteomes" id="UP000749040"/>
    </source>
</evidence>
<organism evidence="3 4">
    <name type="scientific">Actinacidiphila acididurans</name>
    <dbReference type="NCBI Taxonomy" id="2784346"/>
    <lineage>
        <taxon>Bacteria</taxon>
        <taxon>Bacillati</taxon>
        <taxon>Actinomycetota</taxon>
        <taxon>Actinomycetes</taxon>
        <taxon>Kitasatosporales</taxon>
        <taxon>Streptomycetaceae</taxon>
        <taxon>Actinacidiphila</taxon>
    </lineage>
</organism>
<sequence length="203" mass="21331">MRHITGADWPHITALEAGAYTPLGLSEERAALEAKARVSPATCFVLDVDERPAGYLLSLPYPDGEYPELSAARAPAVRSANLHLHDLVIAEHLRGLGLGTRMVRHLTGTAAAAGYARVSLVAVAGSRAFWTANGFTAHEPDRPDAGPQGYGPGAVYMSRPVAAPVPVPAPTAGQQAGEHTGEHRHDGAVPHGPTPHEESGRRI</sequence>
<dbReference type="PROSITE" id="PS51186">
    <property type="entry name" value="GNAT"/>
    <property type="match status" value="1"/>
</dbReference>
<evidence type="ECO:0000256" key="1">
    <source>
        <dbReference type="SAM" id="MobiDB-lite"/>
    </source>
</evidence>
<dbReference type="Proteomes" id="UP000749040">
    <property type="component" value="Unassembled WGS sequence"/>
</dbReference>
<dbReference type="InterPro" id="IPR000182">
    <property type="entry name" value="GNAT_dom"/>
</dbReference>
<name>A0ABS2TZ76_9ACTN</name>
<dbReference type="Gene3D" id="3.40.630.30">
    <property type="match status" value="1"/>
</dbReference>
<dbReference type="Pfam" id="PF00583">
    <property type="entry name" value="Acetyltransf_1"/>
    <property type="match status" value="1"/>
</dbReference>